<dbReference type="Proteomes" id="UP000287330">
    <property type="component" value="Unassembled WGS sequence"/>
</dbReference>
<accession>A0A432Y912</accession>
<comment type="similarity">
    <text evidence="1 3">Belongs to the short-chain dehydrogenases/reductases (SDR) family.</text>
</comment>
<dbReference type="Pfam" id="PF00106">
    <property type="entry name" value="adh_short"/>
    <property type="match status" value="1"/>
</dbReference>
<dbReference type="PRINTS" id="PR00080">
    <property type="entry name" value="SDRFAMILY"/>
</dbReference>
<feature type="domain" description="Ketoreductase" evidence="4">
    <location>
        <begin position="8"/>
        <end position="183"/>
    </location>
</feature>
<dbReference type="SMART" id="SM00822">
    <property type="entry name" value="PKS_KR"/>
    <property type="match status" value="1"/>
</dbReference>
<dbReference type="InterPro" id="IPR020904">
    <property type="entry name" value="Sc_DH/Rdtase_CS"/>
</dbReference>
<evidence type="ECO:0000313" key="6">
    <source>
        <dbReference type="Proteomes" id="UP000287330"/>
    </source>
</evidence>
<dbReference type="PANTHER" id="PTHR44196">
    <property type="entry name" value="DEHYDROGENASE/REDUCTASE SDR FAMILY MEMBER 7B"/>
    <property type="match status" value="1"/>
</dbReference>
<dbReference type="OrthoDB" id="4690547at2"/>
<dbReference type="PRINTS" id="PR00081">
    <property type="entry name" value="GDHRDH"/>
</dbReference>
<organism evidence="5 6">
    <name type="scientific">Idiomarina fontislapidosi</name>
    <dbReference type="NCBI Taxonomy" id="263723"/>
    <lineage>
        <taxon>Bacteria</taxon>
        <taxon>Pseudomonadati</taxon>
        <taxon>Pseudomonadota</taxon>
        <taxon>Gammaproteobacteria</taxon>
        <taxon>Alteromonadales</taxon>
        <taxon>Idiomarinaceae</taxon>
        <taxon>Idiomarina</taxon>
    </lineage>
</organism>
<keyword evidence="6" id="KW-1185">Reference proteome</keyword>
<evidence type="ECO:0000256" key="2">
    <source>
        <dbReference type="ARBA" id="ARBA00023002"/>
    </source>
</evidence>
<dbReference type="GO" id="GO:0016020">
    <property type="term" value="C:membrane"/>
    <property type="evidence" value="ECO:0007669"/>
    <property type="project" value="TreeGrafter"/>
</dbReference>
<dbReference type="RefSeq" id="WP_110573515.1">
    <property type="nucleotide sequence ID" value="NZ_PIPV01000002.1"/>
</dbReference>
<comment type="caution">
    <text evidence="5">The sequence shown here is derived from an EMBL/GenBank/DDBJ whole genome shotgun (WGS) entry which is preliminary data.</text>
</comment>
<gene>
    <name evidence="5" type="ORF">CWE25_02995</name>
</gene>
<dbReference type="Gene3D" id="3.40.50.720">
    <property type="entry name" value="NAD(P)-binding Rossmann-like Domain"/>
    <property type="match status" value="1"/>
</dbReference>
<dbReference type="InterPro" id="IPR002347">
    <property type="entry name" value="SDR_fam"/>
</dbReference>
<dbReference type="AlphaFoldDB" id="A0A432Y912"/>
<dbReference type="CDD" id="cd05233">
    <property type="entry name" value="SDR_c"/>
    <property type="match status" value="1"/>
</dbReference>
<evidence type="ECO:0000256" key="1">
    <source>
        <dbReference type="ARBA" id="ARBA00006484"/>
    </source>
</evidence>
<protein>
    <submittedName>
        <fullName evidence="5">Short chain dehydrogenase</fullName>
    </submittedName>
</protein>
<keyword evidence="2" id="KW-0560">Oxidoreductase</keyword>
<evidence type="ECO:0000313" key="5">
    <source>
        <dbReference type="EMBL" id="RUO57444.1"/>
    </source>
</evidence>
<dbReference type="PROSITE" id="PS00061">
    <property type="entry name" value="ADH_SHORT"/>
    <property type="match status" value="1"/>
</dbReference>
<reference evidence="6" key="1">
    <citation type="journal article" date="2018" name="Front. Microbiol.">
        <title>Genome-Based Analysis Reveals the Taxonomy and Diversity of the Family Idiomarinaceae.</title>
        <authorList>
            <person name="Liu Y."/>
            <person name="Lai Q."/>
            <person name="Shao Z."/>
        </authorList>
    </citation>
    <scope>NUCLEOTIDE SEQUENCE [LARGE SCALE GENOMIC DNA]</scope>
    <source>
        <strain evidence="6">F23</strain>
    </source>
</reference>
<name>A0A432Y912_9GAMM</name>
<proteinExistence type="inferred from homology"/>
<dbReference type="InterPro" id="IPR036291">
    <property type="entry name" value="NAD(P)-bd_dom_sf"/>
</dbReference>
<dbReference type="NCBIfam" id="NF006565">
    <property type="entry name" value="PRK09072.1"/>
    <property type="match status" value="1"/>
</dbReference>
<dbReference type="PANTHER" id="PTHR44196:SF1">
    <property type="entry name" value="DEHYDROGENASE_REDUCTASE SDR FAMILY MEMBER 7B"/>
    <property type="match status" value="1"/>
</dbReference>
<dbReference type="GO" id="GO:0016491">
    <property type="term" value="F:oxidoreductase activity"/>
    <property type="evidence" value="ECO:0007669"/>
    <property type="project" value="UniProtKB-KW"/>
</dbReference>
<evidence type="ECO:0000259" key="4">
    <source>
        <dbReference type="SMART" id="SM00822"/>
    </source>
</evidence>
<dbReference type="EMBL" id="PIPV01000002">
    <property type="protein sequence ID" value="RUO57444.1"/>
    <property type="molecule type" value="Genomic_DNA"/>
</dbReference>
<dbReference type="SUPFAM" id="SSF51735">
    <property type="entry name" value="NAD(P)-binding Rossmann-fold domains"/>
    <property type="match status" value="1"/>
</dbReference>
<dbReference type="InterPro" id="IPR057326">
    <property type="entry name" value="KR_dom"/>
</dbReference>
<sequence length="262" mass="28406">MSINWTQQHIVLTGATGGLGSALAKALTARGASLTLVGRNQTALANLADALQQDYVVADITDAADRERLLQHLNVDSGIATVTGLINNAGMAAEGTFEHQCSQAEAMLNTNLLAPILLINAVLPEFKRRSSFILNVGSVFGSIGFPGQTLYCATKSGLKGFTESLRRELSDTSVRVMYTAPRAIKTSFNGPLMRALNERTNTTEDDPHVVAQCIVRQIETGQLSQTIGFPERLFAVLNMIRPQWLDGALFKVNRTFQSLIKE</sequence>
<evidence type="ECO:0000256" key="3">
    <source>
        <dbReference type="RuleBase" id="RU000363"/>
    </source>
</evidence>